<feature type="transmembrane region" description="Helical" evidence="1">
    <location>
        <begin position="234"/>
        <end position="264"/>
    </location>
</feature>
<protein>
    <recommendedName>
        <fullName evidence="4">O-antigen ligase domain-containing protein</fullName>
    </recommendedName>
</protein>
<feature type="transmembrane region" description="Helical" evidence="1">
    <location>
        <begin position="342"/>
        <end position="365"/>
    </location>
</feature>
<feature type="transmembrane region" description="Helical" evidence="1">
    <location>
        <begin position="56"/>
        <end position="75"/>
    </location>
</feature>
<feature type="transmembrane region" description="Helical" evidence="1">
    <location>
        <begin position="385"/>
        <end position="408"/>
    </location>
</feature>
<proteinExistence type="predicted"/>
<dbReference type="EMBL" id="SOGQ01000081">
    <property type="protein sequence ID" value="TFC94703.1"/>
    <property type="molecule type" value="Genomic_DNA"/>
</dbReference>
<organism evidence="2 3">
    <name type="scientific">Cryobacterium sinapicolor</name>
    <dbReference type="NCBI Taxonomy" id="1259236"/>
    <lineage>
        <taxon>Bacteria</taxon>
        <taxon>Bacillati</taxon>
        <taxon>Actinomycetota</taxon>
        <taxon>Actinomycetes</taxon>
        <taxon>Micrococcales</taxon>
        <taxon>Microbacteriaceae</taxon>
        <taxon>Cryobacterium</taxon>
    </lineage>
</organism>
<gene>
    <name evidence="2" type="ORF">E3T28_14510</name>
</gene>
<accession>A0ABY2IWY5</accession>
<evidence type="ECO:0000313" key="2">
    <source>
        <dbReference type="EMBL" id="TFC94703.1"/>
    </source>
</evidence>
<feature type="transmembrane region" description="Helical" evidence="1">
    <location>
        <begin position="270"/>
        <end position="297"/>
    </location>
</feature>
<dbReference type="Proteomes" id="UP000297853">
    <property type="component" value="Unassembled WGS sequence"/>
</dbReference>
<feature type="transmembrane region" description="Helical" evidence="1">
    <location>
        <begin position="119"/>
        <end position="138"/>
    </location>
</feature>
<feature type="transmembrane region" description="Helical" evidence="1">
    <location>
        <begin position="144"/>
        <end position="165"/>
    </location>
</feature>
<keyword evidence="1" id="KW-0472">Membrane</keyword>
<comment type="caution">
    <text evidence="2">The sequence shown here is derived from an EMBL/GenBank/DDBJ whole genome shotgun (WGS) entry which is preliminary data.</text>
</comment>
<evidence type="ECO:0000313" key="3">
    <source>
        <dbReference type="Proteomes" id="UP000297853"/>
    </source>
</evidence>
<feature type="transmembrane region" description="Helical" evidence="1">
    <location>
        <begin position="172"/>
        <end position="191"/>
    </location>
</feature>
<feature type="transmembrane region" description="Helical" evidence="1">
    <location>
        <begin position="81"/>
        <end position="99"/>
    </location>
</feature>
<reference evidence="2 3" key="1">
    <citation type="submission" date="2019-03" db="EMBL/GenBank/DDBJ databases">
        <title>Genomics of glacier-inhabiting Cryobacterium strains.</title>
        <authorList>
            <person name="Liu Q."/>
            <person name="Xin Y.-H."/>
        </authorList>
    </citation>
    <scope>NUCLEOTIDE SEQUENCE [LARGE SCALE GENOMIC DNA]</scope>
    <source>
        <strain evidence="2 3">TMT1-23-1</strain>
    </source>
</reference>
<feature type="transmembrane region" description="Helical" evidence="1">
    <location>
        <begin position="211"/>
        <end position="227"/>
    </location>
</feature>
<evidence type="ECO:0000256" key="1">
    <source>
        <dbReference type="SAM" id="Phobius"/>
    </source>
</evidence>
<keyword evidence="1" id="KW-1133">Transmembrane helix</keyword>
<name>A0ABY2IWY5_9MICO</name>
<feature type="transmembrane region" description="Helical" evidence="1">
    <location>
        <begin position="31"/>
        <end position="49"/>
    </location>
</feature>
<dbReference type="RefSeq" id="WP_134432617.1">
    <property type="nucleotide sequence ID" value="NZ_SOGQ01000081.1"/>
</dbReference>
<sequence length="433" mass="45078">MSASEWKRGIFAPVGVAVAATAVGWQAASGVVGSVSFLVGVACLVALVVSPWVRAWAPYAAGVLFILLSASVFTTSTAVSVSLRVVGIGFLCLSGLVQVFGRSSFVTDKKMNAAALRSWLPSVVGSLLVFLLLAAAFHGQWIQFILYGFGLILLAIAVVVTAVAVPREIVTVSVIFALGFLVIASFVYGLTTPEVAVAGVRLRGLTPNANTLGFYTFLLGSLAMIVVPRLWTKLILLFFVGAVLLWTSSRASLLALAIVVFFVVLSRLSVTVVLAVLGAAGAAAVAAMVSPNALSILDGVFRGDKSRSVTLTGALDAFRSSPLVGIGLANEKSEIASSPLRALAYAGFGGLIAVLVIWVALIWHARTAGVQAVGFSLAAVVHSSFEGWLLSPVSPLLLIFVLVWWVIVRPAAVSHDGRAENLGSRTLSDSLAS</sequence>
<keyword evidence="1" id="KW-0812">Transmembrane</keyword>
<keyword evidence="3" id="KW-1185">Reference proteome</keyword>
<evidence type="ECO:0008006" key="4">
    <source>
        <dbReference type="Google" id="ProtNLM"/>
    </source>
</evidence>